<dbReference type="RefSeq" id="WP_125015453.1">
    <property type="nucleotide sequence ID" value="NZ_QWEZ01000001.1"/>
</dbReference>
<dbReference type="EMBL" id="QWEZ01000001">
    <property type="protein sequence ID" value="RRJ85023.1"/>
    <property type="molecule type" value="Genomic_DNA"/>
</dbReference>
<dbReference type="PANTHER" id="PTHR21666">
    <property type="entry name" value="PEPTIDASE-RELATED"/>
    <property type="match status" value="1"/>
</dbReference>
<gene>
    <name evidence="3" type="ORF">D0544_08080</name>
</gene>
<reference evidence="3 4" key="2">
    <citation type="submission" date="2018-12" db="EMBL/GenBank/DDBJ databases">
        <title>Simiduia agarivorans gen. nov., sp. nov., a marine, agarolytic bacterium isolated from shallow coastal water from Keelung, Taiwan.</title>
        <authorList>
            <person name="Shieh W.Y."/>
        </authorList>
    </citation>
    <scope>NUCLEOTIDE SEQUENCE [LARGE SCALE GENOMIC DNA]</scope>
    <source>
        <strain evidence="3 4">GTF-13</strain>
    </source>
</reference>
<dbReference type="Proteomes" id="UP000280792">
    <property type="component" value="Unassembled WGS sequence"/>
</dbReference>
<dbReference type="Pfam" id="PF01551">
    <property type="entry name" value="Peptidase_M23"/>
    <property type="match status" value="1"/>
</dbReference>
<dbReference type="InterPro" id="IPR050570">
    <property type="entry name" value="Cell_wall_metabolism_enzyme"/>
</dbReference>
<reference evidence="3 4" key="1">
    <citation type="submission" date="2018-08" db="EMBL/GenBank/DDBJ databases">
        <authorList>
            <person name="Khan S.A."/>
        </authorList>
    </citation>
    <scope>NUCLEOTIDE SEQUENCE [LARGE SCALE GENOMIC DNA]</scope>
    <source>
        <strain evidence="3 4">GTF-13</strain>
    </source>
</reference>
<dbReference type="CDD" id="cd12797">
    <property type="entry name" value="M23_peptidase"/>
    <property type="match status" value="1"/>
</dbReference>
<keyword evidence="1" id="KW-0732">Signal</keyword>
<dbReference type="FunFam" id="2.70.70.10:FF:000019">
    <property type="entry name" value="M23 family peptidase"/>
    <property type="match status" value="1"/>
</dbReference>
<proteinExistence type="predicted"/>
<dbReference type="AlphaFoldDB" id="A0A3P3VWD3"/>
<keyword evidence="4" id="KW-1185">Reference proteome</keyword>
<protein>
    <submittedName>
        <fullName evidence="3">M23 family peptidase</fullName>
    </submittedName>
</protein>
<dbReference type="PANTHER" id="PTHR21666:SF285">
    <property type="entry name" value="M23 FAMILY METALLOPEPTIDASE"/>
    <property type="match status" value="1"/>
</dbReference>
<evidence type="ECO:0000313" key="3">
    <source>
        <dbReference type="EMBL" id="RRJ85023.1"/>
    </source>
</evidence>
<dbReference type="InterPro" id="IPR016047">
    <property type="entry name" value="M23ase_b-sheet_dom"/>
</dbReference>
<evidence type="ECO:0000259" key="2">
    <source>
        <dbReference type="Pfam" id="PF01551"/>
    </source>
</evidence>
<dbReference type="SUPFAM" id="SSF51261">
    <property type="entry name" value="Duplicated hybrid motif"/>
    <property type="match status" value="1"/>
</dbReference>
<evidence type="ECO:0000313" key="4">
    <source>
        <dbReference type="Proteomes" id="UP000280792"/>
    </source>
</evidence>
<dbReference type="GO" id="GO:0004222">
    <property type="term" value="F:metalloendopeptidase activity"/>
    <property type="evidence" value="ECO:0007669"/>
    <property type="project" value="TreeGrafter"/>
</dbReference>
<accession>A0A3P3VWD3</accession>
<evidence type="ECO:0000256" key="1">
    <source>
        <dbReference type="SAM" id="SignalP"/>
    </source>
</evidence>
<sequence>MGVKWLSVGALLLAFVAGAAVAEATSLTQGSLYIGRTDSANQVWVGKRRIRVSDNGTFVMGFDRDAPLQQHYRLVFPDGREELKTLELAPREYRIQRIEGIAKRIMQPNSEDLVRIRAENARVRSARKQDLAHQFFAKPFIWPLTGPISGVYGSQRFYNGEPRRPHYGVDVAAPTGTRVVAPADAVITFAEPDLFFSGGTLIMDHGHGVSSSFLHLSRLLVKAGERVKQGQVVAEVGATGRVTGPHLDWRMNWFEQRIDPTLLVPPMSEVIAQERVER</sequence>
<organism evidence="3 4">
    <name type="scientific">Aestuariirhabdus litorea</name>
    <dbReference type="NCBI Taxonomy" id="2528527"/>
    <lineage>
        <taxon>Bacteria</taxon>
        <taxon>Pseudomonadati</taxon>
        <taxon>Pseudomonadota</taxon>
        <taxon>Gammaproteobacteria</taxon>
        <taxon>Oceanospirillales</taxon>
        <taxon>Aestuariirhabdaceae</taxon>
        <taxon>Aestuariirhabdus</taxon>
    </lineage>
</organism>
<feature type="chain" id="PRO_5018305012" evidence="1">
    <location>
        <begin position="20"/>
        <end position="278"/>
    </location>
</feature>
<name>A0A3P3VWD3_9GAMM</name>
<comment type="caution">
    <text evidence="3">The sequence shown here is derived from an EMBL/GenBank/DDBJ whole genome shotgun (WGS) entry which is preliminary data.</text>
</comment>
<feature type="signal peptide" evidence="1">
    <location>
        <begin position="1"/>
        <end position="19"/>
    </location>
</feature>
<dbReference type="Gene3D" id="2.70.70.10">
    <property type="entry name" value="Glucose Permease (Domain IIA)"/>
    <property type="match status" value="1"/>
</dbReference>
<feature type="domain" description="M23ase beta-sheet core" evidence="2">
    <location>
        <begin position="165"/>
        <end position="260"/>
    </location>
</feature>
<dbReference type="InterPro" id="IPR011055">
    <property type="entry name" value="Dup_hybrid_motif"/>
</dbReference>